<protein>
    <submittedName>
        <fullName evidence="1">Uncharacterized protein</fullName>
    </submittedName>
</protein>
<name>A0A223S8R5_9ACTN</name>
<organism evidence="1 2">
    <name type="scientific">Nocardiopsis gilva YIM 90087</name>
    <dbReference type="NCBI Taxonomy" id="1235441"/>
    <lineage>
        <taxon>Bacteria</taxon>
        <taxon>Bacillati</taxon>
        <taxon>Actinomycetota</taxon>
        <taxon>Actinomycetes</taxon>
        <taxon>Streptosporangiales</taxon>
        <taxon>Nocardiopsidaceae</taxon>
        <taxon>Nocardiopsis</taxon>
    </lineage>
</organism>
<sequence length="202" mass="22622">MAMAGIDARGFQLVLLRRMADFQPDRVEDAMRALGASRTEMREANRRWQAMVRSRRGPTGARRYSAVLGPAETVRDQPIGDLTCRAHRWPLDLWPDLRFEVVALPSGEVVQEWLVRDTDAPAPTLRDVSDLKPWSCVIDDVARAFAPATPLEGTAPSRWRLMFGAPDAEGRDGRFIADFTWGLLQRVTRADHDAAEASHTPC</sequence>
<evidence type="ECO:0000313" key="1">
    <source>
        <dbReference type="EMBL" id="ASU84515.1"/>
    </source>
</evidence>
<accession>A0A223S8R5</accession>
<keyword evidence="2" id="KW-1185">Reference proteome</keyword>
<evidence type="ECO:0000313" key="2">
    <source>
        <dbReference type="Proteomes" id="UP000215005"/>
    </source>
</evidence>
<gene>
    <name evidence="1" type="ORF">CDO52_18420</name>
</gene>
<dbReference type="EMBL" id="CP022753">
    <property type="protein sequence ID" value="ASU84515.1"/>
    <property type="molecule type" value="Genomic_DNA"/>
</dbReference>
<proteinExistence type="predicted"/>
<dbReference type="Proteomes" id="UP000215005">
    <property type="component" value="Chromosome"/>
</dbReference>
<reference evidence="1 2" key="1">
    <citation type="submission" date="2017-08" db="EMBL/GenBank/DDBJ databases">
        <title>The complete genome sequence of Nocardiopsis gilva YIM 90087.</title>
        <authorList>
            <person name="Yin M."/>
            <person name="Tang S."/>
        </authorList>
    </citation>
    <scope>NUCLEOTIDE SEQUENCE [LARGE SCALE GENOMIC DNA]</scope>
    <source>
        <strain evidence="1 2">YIM 90087</strain>
    </source>
</reference>
<dbReference type="AlphaFoldDB" id="A0A223S8R5"/>
<dbReference type="KEGG" id="ngv:CDO52_18420"/>